<evidence type="ECO:0000256" key="5">
    <source>
        <dbReference type="ARBA" id="ARBA00022692"/>
    </source>
</evidence>
<evidence type="ECO:0000256" key="3">
    <source>
        <dbReference type="ARBA" id="ARBA00022448"/>
    </source>
</evidence>
<dbReference type="EMBL" id="NKXO01000053">
    <property type="protein sequence ID" value="PKQ66169.1"/>
    <property type="molecule type" value="Genomic_DNA"/>
</dbReference>
<evidence type="ECO:0000256" key="1">
    <source>
        <dbReference type="ARBA" id="ARBA00004442"/>
    </source>
</evidence>
<dbReference type="Gene3D" id="1.20.1600.10">
    <property type="entry name" value="Outer membrane efflux proteins (OEP)"/>
    <property type="match status" value="1"/>
</dbReference>
<keyword evidence="4" id="KW-1134">Transmembrane beta strand</keyword>
<dbReference type="GO" id="GO:1990281">
    <property type="term" value="C:efflux pump complex"/>
    <property type="evidence" value="ECO:0007669"/>
    <property type="project" value="TreeGrafter"/>
</dbReference>
<dbReference type="GO" id="GO:0015562">
    <property type="term" value="F:efflux transmembrane transporter activity"/>
    <property type="evidence" value="ECO:0007669"/>
    <property type="project" value="InterPro"/>
</dbReference>
<evidence type="ECO:0000256" key="8">
    <source>
        <dbReference type="SAM" id="Coils"/>
    </source>
</evidence>
<protein>
    <submittedName>
        <fullName evidence="10">Outer membrane efflux protein</fullName>
    </submittedName>
</protein>
<keyword evidence="11" id="KW-1185">Reference proteome</keyword>
<dbReference type="InterPro" id="IPR051906">
    <property type="entry name" value="TolC-like"/>
</dbReference>
<comment type="subcellular location">
    <subcellularLocation>
        <location evidence="1">Cell outer membrane</location>
    </subcellularLocation>
</comment>
<evidence type="ECO:0000313" key="11">
    <source>
        <dbReference type="Proteomes" id="UP000233387"/>
    </source>
</evidence>
<keyword evidence="8" id="KW-0175">Coiled coil</keyword>
<accession>A0A2N3I794</accession>
<evidence type="ECO:0000256" key="2">
    <source>
        <dbReference type="ARBA" id="ARBA00007613"/>
    </source>
</evidence>
<dbReference type="PANTHER" id="PTHR30026">
    <property type="entry name" value="OUTER MEMBRANE PROTEIN TOLC"/>
    <property type="match status" value="1"/>
</dbReference>
<dbReference type="GO" id="GO:0015288">
    <property type="term" value="F:porin activity"/>
    <property type="evidence" value="ECO:0007669"/>
    <property type="project" value="TreeGrafter"/>
</dbReference>
<evidence type="ECO:0000256" key="7">
    <source>
        <dbReference type="ARBA" id="ARBA00023237"/>
    </source>
</evidence>
<evidence type="ECO:0000256" key="6">
    <source>
        <dbReference type="ARBA" id="ARBA00023136"/>
    </source>
</evidence>
<dbReference type="Pfam" id="PF02321">
    <property type="entry name" value="OEP"/>
    <property type="match status" value="2"/>
</dbReference>
<keyword evidence="7" id="KW-0998">Cell outer membrane</keyword>
<evidence type="ECO:0000256" key="9">
    <source>
        <dbReference type="SAM" id="SignalP"/>
    </source>
</evidence>
<dbReference type="OrthoDB" id="9771205at2"/>
<dbReference type="GO" id="GO:0009279">
    <property type="term" value="C:cell outer membrane"/>
    <property type="evidence" value="ECO:0007669"/>
    <property type="project" value="UniProtKB-SubCell"/>
</dbReference>
<evidence type="ECO:0000313" key="10">
    <source>
        <dbReference type="EMBL" id="PKQ66169.1"/>
    </source>
</evidence>
<feature type="coiled-coil region" evidence="8">
    <location>
        <begin position="192"/>
        <end position="219"/>
    </location>
</feature>
<comment type="similarity">
    <text evidence="2">Belongs to the outer membrane factor (OMF) (TC 1.B.17) family.</text>
</comment>
<dbReference type="Proteomes" id="UP000233387">
    <property type="component" value="Unassembled WGS sequence"/>
</dbReference>
<feature type="chain" id="PRO_5014988511" evidence="9">
    <location>
        <begin position="19"/>
        <end position="431"/>
    </location>
</feature>
<dbReference type="AlphaFoldDB" id="A0A2N3I794"/>
<organism evidence="10 11">
    <name type="scientific">Raineya orbicola</name>
    <dbReference type="NCBI Taxonomy" id="2016530"/>
    <lineage>
        <taxon>Bacteria</taxon>
        <taxon>Pseudomonadati</taxon>
        <taxon>Bacteroidota</taxon>
        <taxon>Cytophagia</taxon>
        <taxon>Cytophagales</taxon>
        <taxon>Raineyaceae</taxon>
        <taxon>Raineya</taxon>
    </lineage>
</organism>
<keyword evidence="6" id="KW-0472">Membrane</keyword>
<reference evidence="10 11" key="1">
    <citation type="submission" date="2017-06" db="EMBL/GenBank/DDBJ databases">
        <title>Raineya orbicola gen. nov., sp. nov. a slightly thermophilic bacterium of the phylum Bacteroidetes and the description of Raineyaceae fam. nov.</title>
        <authorList>
            <person name="Albuquerque L."/>
            <person name="Polonia A.R.M."/>
            <person name="Barroso C."/>
            <person name="Froufe H.J.C."/>
            <person name="Lage O."/>
            <person name="Lobo-Da-Cunha A."/>
            <person name="Egas C."/>
            <person name="Da Costa M.S."/>
        </authorList>
    </citation>
    <scope>NUCLEOTIDE SEQUENCE [LARGE SCALE GENOMIC DNA]</scope>
    <source>
        <strain evidence="10 11">SPSPC-11</strain>
    </source>
</reference>
<proteinExistence type="inferred from homology"/>
<keyword evidence="9" id="KW-0732">Signal</keyword>
<dbReference type="RefSeq" id="WP_101359723.1">
    <property type="nucleotide sequence ID" value="NZ_NKXO01000053.1"/>
</dbReference>
<comment type="caution">
    <text evidence="10">The sequence shown here is derived from an EMBL/GenBank/DDBJ whole genome shotgun (WGS) entry which is preliminary data.</text>
</comment>
<name>A0A2N3I794_9BACT</name>
<gene>
    <name evidence="10" type="ORF">Rain11_2463</name>
</gene>
<sequence length="431" mass="49285">MKKFLYFPFLFFSGLLFAQEVSLEEAFQIALQNNWNTKILQNNLQIASNNNFAGNTGKLPRITLNVADNFQLFGINQQLSNGTEISRNGAVSNNLNANIRADWQIFNGGRIWALQERLQIVEKNTEIALKNQKQQLLAQVAAAYLEIVRQKQNLKLQQTLLSITQERLKIIQKRVEVGTANQTDLSLAQLDVSNQEQVIRSQELALKQAKINLNLLLAQNPDTPLEVKENVTLKEKLQLESLKSSLEQNPQLEIARNNLKNSLTFEKEAKAQKMPSLTISAGYSYNRNNSTAGFLLLNQNYGAFVGFNLAVPLYNGDIFNRQYQTAQLQTKSQELEYNRIRQELQTELERQWQNYLIAQEQYQIETISSQNAQEYLKIMDKRFSLGQATIIEIREAQRVAEISENRKIQSFFNVKLAEIQLLLVAGNIDTP</sequence>
<keyword evidence="3" id="KW-0813">Transport</keyword>
<feature type="signal peptide" evidence="9">
    <location>
        <begin position="1"/>
        <end position="18"/>
    </location>
</feature>
<evidence type="ECO:0000256" key="4">
    <source>
        <dbReference type="ARBA" id="ARBA00022452"/>
    </source>
</evidence>
<keyword evidence="5" id="KW-0812">Transmembrane</keyword>
<dbReference type="SUPFAM" id="SSF56954">
    <property type="entry name" value="Outer membrane efflux proteins (OEP)"/>
    <property type="match status" value="1"/>
</dbReference>
<dbReference type="PANTHER" id="PTHR30026:SF20">
    <property type="entry name" value="OUTER MEMBRANE PROTEIN TOLC"/>
    <property type="match status" value="1"/>
</dbReference>
<dbReference type="InterPro" id="IPR003423">
    <property type="entry name" value="OMP_efflux"/>
</dbReference>